<protein>
    <submittedName>
        <fullName evidence="2">Homeodomain-interacting protein kinase 3</fullName>
    </submittedName>
</protein>
<keyword evidence="2" id="KW-0238">DNA-binding</keyword>
<evidence type="ECO:0000256" key="1">
    <source>
        <dbReference type="SAM" id="MobiDB-lite"/>
    </source>
</evidence>
<comment type="caution">
    <text evidence="2">The sequence shown here is derived from an EMBL/GenBank/DDBJ whole genome shotgun (WGS) entry which is preliminary data.</text>
</comment>
<proteinExistence type="predicted"/>
<evidence type="ECO:0000313" key="3">
    <source>
        <dbReference type="Proteomes" id="UP001476798"/>
    </source>
</evidence>
<feature type="region of interest" description="Disordered" evidence="1">
    <location>
        <begin position="33"/>
        <end position="53"/>
    </location>
</feature>
<feature type="compositionally biased region" description="Low complexity" evidence="1">
    <location>
        <begin position="40"/>
        <end position="53"/>
    </location>
</feature>
<keyword evidence="2" id="KW-0371">Homeobox</keyword>
<evidence type="ECO:0000313" key="2">
    <source>
        <dbReference type="EMBL" id="MEQ2163789.1"/>
    </source>
</evidence>
<name>A0ABV0MXD4_9TELE</name>
<gene>
    <name evidence="2" type="primary">HIPK3</name>
    <name evidence="2" type="ORF">GOODEAATRI_033987</name>
</gene>
<feature type="non-terminal residue" evidence="2">
    <location>
        <position position="1"/>
    </location>
</feature>
<keyword evidence="2" id="KW-0808">Transferase</keyword>
<keyword evidence="2" id="KW-0418">Kinase</keyword>
<sequence>HFSSCHQEWNGNFANRRPQAYIPPTMHGHTFTLSHSSPNHTTGPHPHLGGHPHSQPTLLSYPPSGPLVTAAPVAHLLASPGASRPVLQPTYGISHPAGIVHQVAVGINPRLLPSPTLHPQSQFKPLFPPHSYIASPAYSSFPLSPTKLNQYPYM</sequence>
<dbReference type="EMBL" id="JAHRIO010017784">
    <property type="protein sequence ID" value="MEQ2163789.1"/>
    <property type="molecule type" value="Genomic_DNA"/>
</dbReference>
<keyword evidence="3" id="KW-1185">Reference proteome</keyword>
<organism evidence="2 3">
    <name type="scientific">Goodea atripinnis</name>
    <dbReference type="NCBI Taxonomy" id="208336"/>
    <lineage>
        <taxon>Eukaryota</taxon>
        <taxon>Metazoa</taxon>
        <taxon>Chordata</taxon>
        <taxon>Craniata</taxon>
        <taxon>Vertebrata</taxon>
        <taxon>Euteleostomi</taxon>
        <taxon>Actinopterygii</taxon>
        <taxon>Neopterygii</taxon>
        <taxon>Teleostei</taxon>
        <taxon>Neoteleostei</taxon>
        <taxon>Acanthomorphata</taxon>
        <taxon>Ovalentaria</taxon>
        <taxon>Atherinomorphae</taxon>
        <taxon>Cyprinodontiformes</taxon>
        <taxon>Goodeidae</taxon>
        <taxon>Goodea</taxon>
    </lineage>
</organism>
<dbReference type="GO" id="GO:0003677">
    <property type="term" value="F:DNA binding"/>
    <property type="evidence" value="ECO:0007669"/>
    <property type="project" value="UniProtKB-KW"/>
</dbReference>
<dbReference type="Proteomes" id="UP001476798">
    <property type="component" value="Unassembled WGS sequence"/>
</dbReference>
<accession>A0ABV0MXD4</accession>
<reference evidence="2 3" key="1">
    <citation type="submission" date="2021-06" db="EMBL/GenBank/DDBJ databases">
        <authorList>
            <person name="Palmer J.M."/>
        </authorList>
    </citation>
    <scope>NUCLEOTIDE SEQUENCE [LARGE SCALE GENOMIC DNA]</scope>
    <source>
        <strain evidence="2 3">GA_2019</strain>
        <tissue evidence="2">Muscle</tissue>
    </source>
</reference>
<dbReference type="GO" id="GO:0016301">
    <property type="term" value="F:kinase activity"/>
    <property type="evidence" value="ECO:0007669"/>
    <property type="project" value="UniProtKB-KW"/>
</dbReference>